<name>A0A182VQR9_9DIPT</name>
<keyword evidence="8" id="KW-1185">Reference proteome</keyword>
<dbReference type="EnsemblMetazoa" id="AMIN000400-RA">
    <property type="protein sequence ID" value="AMIN000400-PA"/>
    <property type="gene ID" value="AMIN000400"/>
</dbReference>
<proteinExistence type="inferred from homology"/>
<dbReference type="Pfam" id="PF00334">
    <property type="entry name" value="NDK"/>
    <property type="match status" value="2"/>
</dbReference>
<dbReference type="InterPro" id="IPR036850">
    <property type="entry name" value="NDK-like_dom_sf"/>
</dbReference>
<comment type="caution">
    <text evidence="5">Lacks conserved residue(s) required for the propagation of feature annotation.</text>
</comment>
<evidence type="ECO:0000313" key="8">
    <source>
        <dbReference type="Proteomes" id="UP000075920"/>
    </source>
</evidence>
<dbReference type="SMART" id="SM00562">
    <property type="entry name" value="NDK"/>
    <property type="match status" value="1"/>
</dbReference>
<keyword evidence="4" id="KW-0966">Cell projection</keyword>
<dbReference type="SMART" id="SM00676">
    <property type="entry name" value="DM10"/>
    <property type="match status" value="1"/>
</dbReference>
<reference evidence="8" key="1">
    <citation type="submission" date="2013-03" db="EMBL/GenBank/DDBJ databases">
        <title>The Genome Sequence of Anopheles minimus MINIMUS1.</title>
        <authorList>
            <consortium name="The Broad Institute Genomics Platform"/>
            <person name="Neafsey D.E."/>
            <person name="Walton C."/>
            <person name="Walker B."/>
            <person name="Young S.K."/>
            <person name="Zeng Q."/>
            <person name="Gargeya S."/>
            <person name="Fitzgerald M."/>
            <person name="Haas B."/>
            <person name="Abouelleil A."/>
            <person name="Allen A.W."/>
            <person name="Alvarado L."/>
            <person name="Arachchi H.M."/>
            <person name="Berlin A.M."/>
            <person name="Chapman S.B."/>
            <person name="Gainer-Dewar J."/>
            <person name="Goldberg J."/>
            <person name="Griggs A."/>
            <person name="Gujja S."/>
            <person name="Hansen M."/>
            <person name="Howarth C."/>
            <person name="Imamovic A."/>
            <person name="Ireland A."/>
            <person name="Larimer J."/>
            <person name="McCowan C."/>
            <person name="Murphy C."/>
            <person name="Pearson M."/>
            <person name="Poon T.W."/>
            <person name="Priest M."/>
            <person name="Roberts A."/>
            <person name="Saif S."/>
            <person name="Shea T."/>
            <person name="Sisk P."/>
            <person name="Sykes S."/>
            <person name="Wortman J."/>
            <person name="Nusbaum C."/>
            <person name="Birren B."/>
        </authorList>
    </citation>
    <scope>NUCLEOTIDE SEQUENCE [LARGE SCALE GENOMIC DNA]</scope>
    <source>
        <strain evidence="8">MINIMUS1</strain>
    </source>
</reference>
<dbReference type="InterPro" id="IPR034907">
    <property type="entry name" value="NDK-like_dom"/>
</dbReference>
<feature type="domain" description="DM10" evidence="6">
    <location>
        <begin position="54"/>
        <end position="142"/>
    </location>
</feature>
<dbReference type="Gene3D" id="2.30.29.170">
    <property type="match status" value="1"/>
</dbReference>
<reference evidence="7" key="2">
    <citation type="submission" date="2020-05" db="UniProtKB">
        <authorList>
            <consortium name="EnsemblMetazoa"/>
        </authorList>
    </citation>
    <scope>IDENTIFICATION</scope>
    <source>
        <strain evidence="7">MINIMUS1</strain>
    </source>
</reference>
<dbReference type="AlphaFoldDB" id="A0A182VQR9"/>
<dbReference type="GO" id="GO:0005879">
    <property type="term" value="C:axonemal microtubule"/>
    <property type="evidence" value="ECO:0007669"/>
    <property type="project" value="TreeGrafter"/>
</dbReference>
<evidence type="ECO:0000313" key="7">
    <source>
        <dbReference type="EnsemblMetazoa" id="AMIN000400-PA"/>
    </source>
</evidence>
<dbReference type="GO" id="GO:0005813">
    <property type="term" value="C:centrosome"/>
    <property type="evidence" value="ECO:0007669"/>
    <property type="project" value="TreeGrafter"/>
</dbReference>
<dbReference type="Gene3D" id="3.30.70.141">
    <property type="entry name" value="Nucleoside diphosphate kinase-like domain"/>
    <property type="match status" value="2"/>
</dbReference>
<evidence type="ECO:0000256" key="2">
    <source>
        <dbReference type="ARBA" id="ARBA00022490"/>
    </source>
</evidence>
<comment type="subcellular location">
    <subcellularLocation>
        <location evidence="1">Cytoplasm</location>
        <location evidence="1">Cytoskeleton</location>
        <location evidence="1">Cilium axoneme</location>
    </subcellularLocation>
</comment>
<dbReference type="FunFam" id="3.30.70.141:FF:000004">
    <property type="entry name" value="Nucleoside diphosphate kinase 7"/>
    <property type="match status" value="1"/>
</dbReference>
<dbReference type="PANTHER" id="PTHR43109">
    <property type="entry name" value="NUCLEOSIDE DIPHOSPHATE KINASE 7"/>
    <property type="match status" value="1"/>
</dbReference>
<accession>A0A182VQR9</accession>
<comment type="similarity">
    <text evidence="5">Belongs to the NDK family.</text>
</comment>
<evidence type="ECO:0000256" key="3">
    <source>
        <dbReference type="ARBA" id="ARBA00023212"/>
    </source>
</evidence>
<dbReference type="Proteomes" id="UP000075920">
    <property type="component" value="Unassembled WGS sequence"/>
</dbReference>
<organism evidence="7 8">
    <name type="scientific">Anopheles minimus</name>
    <dbReference type="NCBI Taxonomy" id="112268"/>
    <lineage>
        <taxon>Eukaryota</taxon>
        <taxon>Metazoa</taxon>
        <taxon>Ecdysozoa</taxon>
        <taxon>Arthropoda</taxon>
        <taxon>Hexapoda</taxon>
        <taxon>Insecta</taxon>
        <taxon>Pterygota</taxon>
        <taxon>Neoptera</taxon>
        <taxon>Endopterygota</taxon>
        <taxon>Diptera</taxon>
        <taxon>Nematocera</taxon>
        <taxon>Culicoidea</taxon>
        <taxon>Culicidae</taxon>
        <taxon>Anophelinae</taxon>
        <taxon>Anopheles</taxon>
    </lineage>
</organism>
<dbReference type="SUPFAM" id="SSF54919">
    <property type="entry name" value="Nucleoside diphosphate kinase, NDK"/>
    <property type="match status" value="2"/>
</dbReference>
<dbReference type="STRING" id="112268.A0A182VQR9"/>
<dbReference type="InterPro" id="IPR006602">
    <property type="entry name" value="DM10_dom"/>
</dbReference>
<keyword evidence="2" id="KW-0963">Cytoplasm</keyword>
<evidence type="ECO:0000256" key="4">
    <source>
        <dbReference type="ARBA" id="ARBA00023273"/>
    </source>
</evidence>
<evidence type="ECO:0000256" key="5">
    <source>
        <dbReference type="PROSITE-ProRule" id="PRU00706"/>
    </source>
</evidence>
<dbReference type="PROSITE" id="PS51336">
    <property type="entry name" value="DM10"/>
    <property type="match status" value="1"/>
</dbReference>
<dbReference type="PROSITE" id="PS51374">
    <property type="entry name" value="NDPK_LIKE"/>
    <property type="match status" value="1"/>
</dbReference>
<evidence type="ECO:0000256" key="1">
    <source>
        <dbReference type="ARBA" id="ARBA00004430"/>
    </source>
</evidence>
<sequence length="446" mass="50493">QIVQPRCVPCNLVALGNSNVAVKQSKQTNLVAIVGRDSLSPGARICKNTPESMNTNSNVYLGEWYQKEADLNRQLVVSFFPSDNSVELVDLKTRKTFLRRTKVEELSENDFFIGAKLLIFGKQINILDYGDAKTRNKKSDEQLSFGLIKAEALLHVGEILTKIHKAGLGVRRLAMLKIDDNYSSMLKSVRSEASSLNYLMDCMPSQSFVVLEIIGNNAYNQYRELCGPESIAEAKQCAPNSFRGLYGSDVYCSRSPEEAANVCTMCDRRTINDCKRLVSFQESRFIFLNNDIKLVLRSSALYINSTLCIIKPHAVREGKAGEIITEILRQKFTVTAIKMLRFERPNCEEFLEVYKGVVPEYESMVMQMISGDCMALEITNKYDDTRSTYQSFRDFCGPICPEVAKLTRPQTLRAMFGKNKVMNAVHCTDLEEDTSLELEYIFKFLN</sequence>
<evidence type="ECO:0000259" key="6">
    <source>
        <dbReference type="PROSITE" id="PS51336"/>
    </source>
</evidence>
<dbReference type="CDD" id="cd04412">
    <property type="entry name" value="NDPk7B"/>
    <property type="match status" value="1"/>
</dbReference>
<keyword evidence="3" id="KW-0206">Cytoskeleton</keyword>
<protein>
    <recommendedName>
        <fullName evidence="6">DM10 domain-containing protein</fullName>
    </recommendedName>
</protein>
<dbReference type="InterPro" id="IPR037993">
    <property type="entry name" value="NDPk7B"/>
</dbReference>
<dbReference type="PANTHER" id="PTHR43109:SF2">
    <property type="entry name" value="NUCLEOSIDE DIPHOSPHATE KINASE 7"/>
    <property type="match status" value="1"/>
</dbReference>
<dbReference type="VEuPathDB" id="VectorBase:AMIN000400"/>